<keyword evidence="2" id="KW-1185">Reference proteome</keyword>
<protein>
    <submittedName>
        <fullName evidence="1">Uncharacterized protein</fullName>
    </submittedName>
</protein>
<name>A0A4Y2C1M9_ARAVE</name>
<proteinExistence type="predicted"/>
<dbReference type="Proteomes" id="UP000499080">
    <property type="component" value="Unassembled WGS sequence"/>
</dbReference>
<evidence type="ECO:0000313" key="1">
    <source>
        <dbReference type="EMBL" id="GBL98381.1"/>
    </source>
</evidence>
<dbReference type="EMBL" id="BGPR01000139">
    <property type="protein sequence ID" value="GBL98381.1"/>
    <property type="molecule type" value="Genomic_DNA"/>
</dbReference>
<sequence length="102" mass="12003">MAARNVRMSLWNFHPLSLSVIDFIPEVRFFFFRVARPDVFGEEGEFSYNSEAAIVVFEVESEFPLSLIEEIGRSRILRSLYFNGLRNQRVISLRLLKCQRLD</sequence>
<accession>A0A4Y2C1M9</accession>
<reference evidence="1 2" key="1">
    <citation type="journal article" date="2019" name="Sci. Rep.">
        <title>Orb-weaving spider Araneus ventricosus genome elucidates the spidroin gene catalogue.</title>
        <authorList>
            <person name="Kono N."/>
            <person name="Nakamura H."/>
            <person name="Ohtoshi R."/>
            <person name="Moran D.A.P."/>
            <person name="Shinohara A."/>
            <person name="Yoshida Y."/>
            <person name="Fujiwara M."/>
            <person name="Mori M."/>
            <person name="Tomita M."/>
            <person name="Arakawa K."/>
        </authorList>
    </citation>
    <scope>NUCLEOTIDE SEQUENCE [LARGE SCALE GENOMIC DNA]</scope>
</reference>
<gene>
    <name evidence="1" type="ORF">AVEN_187720_1</name>
</gene>
<organism evidence="1 2">
    <name type="scientific">Araneus ventricosus</name>
    <name type="common">Orbweaver spider</name>
    <name type="synonym">Epeira ventricosa</name>
    <dbReference type="NCBI Taxonomy" id="182803"/>
    <lineage>
        <taxon>Eukaryota</taxon>
        <taxon>Metazoa</taxon>
        <taxon>Ecdysozoa</taxon>
        <taxon>Arthropoda</taxon>
        <taxon>Chelicerata</taxon>
        <taxon>Arachnida</taxon>
        <taxon>Araneae</taxon>
        <taxon>Araneomorphae</taxon>
        <taxon>Entelegynae</taxon>
        <taxon>Araneoidea</taxon>
        <taxon>Araneidae</taxon>
        <taxon>Araneus</taxon>
    </lineage>
</organism>
<comment type="caution">
    <text evidence="1">The sequence shown here is derived from an EMBL/GenBank/DDBJ whole genome shotgun (WGS) entry which is preliminary data.</text>
</comment>
<dbReference type="AlphaFoldDB" id="A0A4Y2C1M9"/>
<evidence type="ECO:0000313" key="2">
    <source>
        <dbReference type="Proteomes" id="UP000499080"/>
    </source>
</evidence>